<evidence type="ECO:0000313" key="3">
    <source>
        <dbReference type="Proteomes" id="UP000284706"/>
    </source>
</evidence>
<keyword evidence="3" id="KW-1185">Reference proteome</keyword>
<feature type="transmembrane region" description="Helical" evidence="1">
    <location>
        <begin position="55"/>
        <end position="76"/>
    </location>
</feature>
<feature type="transmembrane region" description="Helical" evidence="1">
    <location>
        <begin position="88"/>
        <end position="109"/>
    </location>
</feature>
<gene>
    <name evidence="2" type="ORF">CVT26_015891</name>
</gene>
<comment type="caution">
    <text evidence="2">The sequence shown here is derived from an EMBL/GenBank/DDBJ whole genome shotgun (WGS) entry which is preliminary data.</text>
</comment>
<proteinExistence type="predicted"/>
<keyword evidence="1" id="KW-0472">Membrane</keyword>
<evidence type="ECO:0000313" key="2">
    <source>
        <dbReference type="EMBL" id="PPQ95791.1"/>
    </source>
</evidence>
<feature type="transmembrane region" description="Helical" evidence="1">
    <location>
        <begin position="174"/>
        <end position="192"/>
    </location>
</feature>
<feature type="transmembrane region" description="Helical" evidence="1">
    <location>
        <begin position="137"/>
        <end position="162"/>
    </location>
</feature>
<keyword evidence="1" id="KW-0812">Transmembrane</keyword>
<evidence type="ECO:0000256" key="1">
    <source>
        <dbReference type="SAM" id="Phobius"/>
    </source>
</evidence>
<reference evidence="2 3" key="1">
    <citation type="journal article" date="2018" name="Evol. Lett.">
        <title>Horizontal gene cluster transfer increased hallucinogenic mushroom diversity.</title>
        <authorList>
            <person name="Reynolds H.T."/>
            <person name="Vijayakumar V."/>
            <person name="Gluck-Thaler E."/>
            <person name="Korotkin H.B."/>
            <person name="Matheny P.B."/>
            <person name="Slot J.C."/>
        </authorList>
    </citation>
    <scope>NUCLEOTIDE SEQUENCE [LARGE SCALE GENOMIC DNA]</scope>
    <source>
        <strain evidence="2 3">SRW20</strain>
    </source>
</reference>
<dbReference type="EMBL" id="NHYE01001413">
    <property type="protein sequence ID" value="PPQ95791.1"/>
    <property type="molecule type" value="Genomic_DNA"/>
</dbReference>
<dbReference type="InParanoid" id="A0A409XYJ2"/>
<name>A0A409XYJ2_9AGAR</name>
<sequence>MTVYTLNFLSIYRNRLLFRKPVLSSQSDLFSRDLDLDLVTTLCQWPIVLGQLDRVWKGACTACALLLPLSLGFLQIDGVVDDNISRSLLLASCLFSGTGLIVGGLYLTMKADLLSVTVRVRWMKASQNCKARDSIDFWTCLALPISSVAWSIVCCTMTTLLITWADWQNSTDGSAVGSAFLTALLVVNVVQIGRATQLLGIGCASARDSPEMSLKV</sequence>
<dbReference type="AlphaFoldDB" id="A0A409XYJ2"/>
<organism evidence="2 3">
    <name type="scientific">Gymnopilus dilepis</name>
    <dbReference type="NCBI Taxonomy" id="231916"/>
    <lineage>
        <taxon>Eukaryota</taxon>
        <taxon>Fungi</taxon>
        <taxon>Dikarya</taxon>
        <taxon>Basidiomycota</taxon>
        <taxon>Agaricomycotina</taxon>
        <taxon>Agaricomycetes</taxon>
        <taxon>Agaricomycetidae</taxon>
        <taxon>Agaricales</taxon>
        <taxon>Agaricineae</taxon>
        <taxon>Hymenogastraceae</taxon>
        <taxon>Gymnopilus</taxon>
    </lineage>
</organism>
<dbReference type="Proteomes" id="UP000284706">
    <property type="component" value="Unassembled WGS sequence"/>
</dbReference>
<protein>
    <submittedName>
        <fullName evidence="2">Uncharacterized protein</fullName>
    </submittedName>
</protein>
<accession>A0A409XYJ2</accession>
<keyword evidence="1" id="KW-1133">Transmembrane helix</keyword>
<dbReference type="OrthoDB" id="3056775at2759"/>